<dbReference type="Proteomes" id="UP001642501">
    <property type="component" value="Unassembled WGS sequence"/>
</dbReference>
<evidence type="ECO:0000256" key="2">
    <source>
        <dbReference type="ARBA" id="ARBA00022679"/>
    </source>
</evidence>
<keyword evidence="4" id="KW-0833">Ubl conjugation pathway</keyword>
<dbReference type="SUPFAM" id="SSF57850">
    <property type="entry name" value="RING/U-box"/>
    <property type="match status" value="1"/>
</dbReference>
<keyword evidence="9" id="KW-1185">Reference proteome</keyword>
<keyword evidence="3" id="KW-0677">Repeat</keyword>
<evidence type="ECO:0000256" key="3">
    <source>
        <dbReference type="ARBA" id="ARBA00022737"/>
    </source>
</evidence>
<reference evidence="8 9" key="1">
    <citation type="submission" date="2024-01" db="EMBL/GenBank/DDBJ databases">
        <authorList>
            <person name="Allen C."/>
            <person name="Tagirdzhanova G."/>
        </authorList>
    </citation>
    <scope>NUCLEOTIDE SEQUENCE [LARGE SCALE GENOMIC DNA]</scope>
    <source>
        <strain evidence="8 9">CBS 573.63</strain>
    </source>
</reference>
<dbReference type="Pfam" id="PF04564">
    <property type="entry name" value="U-box"/>
    <property type="match status" value="1"/>
</dbReference>
<dbReference type="InterPro" id="IPR003613">
    <property type="entry name" value="Ubox_domain"/>
</dbReference>
<dbReference type="PANTHER" id="PTHR46803:SF2">
    <property type="entry name" value="E3 UBIQUITIN-PROTEIN LIGASE CHIP"/>
    <property type="match status" value="1"/>
</dbReference>
<evidence type="ECO:0000256" key="6">
    <source>
        <dbReference type="PROSITE-ProRule" id="PRU00339"/>
    </source>
</evidence>
<dbReference type="PROSITE" id="PS50005">
    <property type="entry name" value="TPR"/>
    <property type="match status" value="1"/>
</dbReference>
<comment type="caution">
    <text evidence="8">The sequence shown here is derived from an EMBL/GenBank/DDBJ whole genome shotgun (WGS) entry which is preliminary data.</text>
</comment>
<dbReference type="Gene3D" id="3.30.40.10">
    <property type="entry name" value="Zinc/RING finger domain, C3HC4 (zinc finger)"/>
    <property type="match status" value="1"/>
</dbReference>
<dbReference type="PANTHER" id="PTHR46803">
    <property type="entry name" value="E3 UBIQUITIN-PROTEIN LIGASE CHIP"/>
    <property type="match status" value="1"/>
</dbReference>
<feature type="domain" description="U-box" evidence="7">
    <location>
        <begin position="197"/>
        <end position="270"/>
    </location>
</feature>
<evidence type="ECO:0000259" key="7">
    <source>
        <dbReference type="PROSITE" id="PS51698"/>
    </source>
</evidence>
<name>A0ABP0DFG3_9PEZI</name>
<sequence length="273" mass="30887">MAGNAIALKDEGNKRFQRGEYAAAEGLYSQAILADPKNPALYTNRALARLKLELWDDVVADSNACLDRSPDNMKAHYILSQAELQLRDFDNAVDHCRRAHALCVATDDRSLTQITNHMLECKRARWAEKERQRARDLVPLEAEVISLLKKYKQTAVEAEEDEYGRTAVAAEYDAKLKQLGEMFTLARRASAETARRIVPEWAVDDITFGIMVDPVVTKTGKSYERAALLEHLRRQSTDPLTREPLTVADLRPNLALRAACEEFLEENGWAVDW</sequence>
<accession>A0ABP0DFG3</accession>
<dbReference type="SMART" id="SM00504">
    <property type="entry name" value="Ubox"/>
    <property type="match status" value="1"/>
</dbReference>
<evidence type="ECO:0000256" key="1">
    <source>
        <dbReference type="ARBA" id="ARBA00000900"/>
    </source>
</evidence>
<dbReference type="SUPFAM" id="SSF48452">
    <property type="entry name" value="TPR-like"/>
    <property type="match status" value="1"/>
</dbReference>
<organism evidence="8 9">
    <name type="scientific">Sporothrix epigloea</name>
    <dbReference type="NCBI Taxonomy" id="1892477"/>
    <lineage>
        <taxon>Eukaryota</taxon>
        <taxon>Fungi</taxon>
        <taxon>Dikarya</taxon>
        <taxon>Ascomycota</taxon>
        <taxon>Pezizomycotina</taxon>
        <taxon>Sordariomycetes</taxon>
        <taxon>Sordariomycetidae</taxon>
        <taxon>Ophiostomatales</taxon>
        <taxon>Ophiostomataceae</taxon>
        <taxon>Sporothrix</taxon>
    </lineage>
</organism>
<keyword evidence="5" id="KW-0413">Isomerase</keyword>
<dbReference type="SMART" id="SM00028">
    <property type="entry name" value="TPR"/>
    <property type="match status" value="3"/>
</dbReference>
<keyword evidence="5" id="KW-0697">Rotamase</keyword>
<evidence type="ECO:0000313" key="9">
    <source>
        <dbReference type="Proteomes" id="UP001642501"/>
    </source>
</evidence>
<comment type="catalytic activity">
    <reaction evidence="1">
        <text>S-ubiquitinyl-[E2 ubiquitin-conjugating enzyme]-L-cysteine + [acceptor protein]-L-lysine = [E2 ubiquitin-conjugating enzyme]-L-cysteine + N(6)-ubiquitinyl-[acceptor protein]-L-lysine.</text>
        <dbReference type="EC" id="2.3.2.27"/>
    </reaction>
</comment>
<dbReference type="EMBL" id="CAWUOM010000025">
    <property type="protein sequence ID" value="CAK7266396.1"/>
    <property type="molecule type" value="Genomic_DNA"/>
</dbReference>
<proteinExistence type="predicted"/>
<evidence type="ECO:0000256" key="5">
    <source>
        <dbReference type="ARBA" id="ARBA00023110"/>
    </source>
</evidence>
<keyword evidence="2" id="KW-0808">Transferase</keyword>
<evidence type="ECO:0000313" key="8">
    <source>
        <dbReference type="EMBL" id="CAK7266396.1"/>
    </source>
</evidence>
<protein>
    <recommendedName>
        <fullName evidence="7">U-box domain-containing protein</fullName>
    </recommendedName>
</protein>
<evidence type="ECO:0000256" key="4">
    <source>
        <dbReference type="ARBA" id="ARBA00022786"/>
    </source>
</evidence>
<feature type="repeat" description="TPR" evidence="6">
    <location>
        <begin position="5"/>
        <end position="38"/>
    </location>
</feature>
<dbReference type="PROSITE" id="PS51698">
    <property type="entry name" value="U_BOX"/>
    <property type="match status" value="1"/>
</dbReference>
<dbReference type="InterPro" id="IPR019734">
    <property type="entry name" value="TPR_rpt"/>
</dbReference>
<dbReference type="InterPro" id="IPR011990">
    <property type="entry name" value="TPR-like_helical_dom_sf"/>
</dbReference>
<dbReference type="Gene3D" id="1.25.40.10">
    <property type="entry name" value="Tetratricopeptide repeat domain"/>
    <property type="match status" value="1"/>
</dbReference>
<gene>
    <name evidence="8" type="ORF">SEPCBS57363_002067</name>
</gene>
<keyword evidence="6" id="KW-0802">TPR repeat</keyword>
<dbReference type="InterPro" id="IPR013083">
    <property type="entry name" value="Znf_RING/FYVE/PHD"/>
</dbReference>